<evidence type="ECO:0000256" key="2">
    <source>
        <dbReference type="SAM" id="SignalP"/>
    </source>
</evidence>
<evidence type="ECO:0000256" key="1">
    <source>
        <dbReference type="SAM" id="MobiDB-lite"/>
    </source>
</evidence>
<feature type="region of interest" description="Disordered" evidence="1">
    <location>
        <begin position="163"/>
        <end position="278"/>
    </location>
</feature>
<dbReference type="Pfam" id="PF02520">
    <property type="entry name" value="ANIS5_cation-bd"/>
    <property type="match status" value="1"/>
</dbReference>
<dbReference type="PANTHER" id="PTHR21593">
    <property type="entry name" value="PRION-LIKE- Q/N-RICH -DOMAIN-BEARING PROTEIN PROTEIN"/>
    <property type="match status" value="1"/>
</dbReference>
<evidence type="ECO:0000313" key="4">
    <source>
        <dbReference type="EMBL" id="KAK5983020.1"/>
    </source>
</evidence>
<dbReference type="InterPro" id="IPR052823">
    <property type="entry name" value="SXP/RAL-2_related"/>
</dbReference>
<feature type="domain" description="SXP/RAL-2 family protein Ani s 5-like cation-binding" evidence="3">
    <location>
        <begin position="50"/>
        <end position="157"/>
    </location>
</feature>
<keyword evidence="2" id="KW-0732">Signal</keyword>
<feature type="non-terminal residue" evidence="4">
    <location>
        <position position="471"/>
    </location>
</feature>
<evidence type="ECO:0000259" key="3">
    <source>
        <dbReference type="Pfam" id="PF02520"/>
    </source>
</evidence>
<dbReference type="PANTHER" id="PTHR21593:SF36">
    <property type="entry name" value="DUF148 DOMAIN-CONTAINING PROTEIN-RELATED"/>
    <property type="match status" value="1"/>
</dbReference>
<feature type="compositionally biased region" description="Pro residues" evidence="1">
    <location>
        <begin position="438"/>
        <end position="451"/>
    </location>
</feature>
<sequence>MNTVIVVLAMASIAVCRSIGSDTGPRGRGYPCDMVMRPPPPPYLRNLTEEARNEYFIIVSNRTVTIAERKQGITTWAQKYGIEAQVEEFESNMTSSQNEVRQNVSNLISELSTVLEQFSSIMDNDDQTVMEQGMALRNLSDQYPEAYAVLIFAFGQFRPRRFGPRGGGNNSSEISWGSNEDFDGPPPLPGGSQEISGESSPPPPGGIGPGGPPPRPRGIGPGSPGPPMGLGGPPPGPGEWNPCGPPPPPWNPCGPPPPDSPPGFNPGGPRCPPTGPEYFLRYGTRRRFTKRRFLRNHYNSSHGTHISCRFAILLCLDSFRMKIVIAILAIVSEVLCRTIGEGYPCTVDRRPSPPRYLRNVTQTARTEYFAIVSKRNETLTQQKQEILVWAQKYGIETYDVLLFAIDQYTPVRTGPGRGDSVAVEWGPKIPNSFTGFPSSPPPTAITPPPLPDGGAPRSPILQGRNKRDVPS</sequence>
<keyword evidence="5" id="KW-1185">Reference proteome</keyword>
<feature type="region of interest" description="Disordered" evidence="1">
    <location>
        <begin position="431"/>
        <end position="471"/>
    </location>
</feature>
<gene>
    <name evidence="4" type="ORF">GCK32_010683</name>
</gene>
<feature type="compositionally biased region" description="Pro residues" evidence="1">
    <location>
        <begin position="200"/>
        <end position="216"/>
    </location>
</feature>
<proteinExistence type="predicted"/>
<reference evidence="4 5" key="1">
    <citation type="submission" date="2019-10" db="EMBL/GenBank/DDBJ databases">
        <title>Assembly and Annotation for the nematode Trichostrongylus colubriformis.</title>
        <authorList>
            <person name="Martin J."/>
        </authorList>
    </citation>
    <scope>NUCLEOTIDE SEQUENCE [LARGE SCALE GENOMIC DNA]</scope>
    <source>
        <strain evidence="4">G859</strain>
        <tissue evidence="4">Whole worm</tissue>
    </source>
</reference>
<name>A0AAN8G3W6_TRICO</name>
<evidence type="ECO:0000313" key="5">
    <source>
        <dbReference type="Proteomes" id="UP001331761"/>
    </source>
</evidence>
<feature type="chain" id="PRO_5042910441" description="SXP/RAL-2 family protein Ani s 5-like cation-binding domain-containing protein" evidence="2">
    <location>
        <begin position="19"/>
        <end position="471"/>
    </location>
</feature>
<dbReference type="InterPro" id="IPR003677">
    <property type="entry name" value="ANIS5_cation-bd"/>
</dbReference>
<dbReference type="Proteomes" id="UP001331761">
    <property type="component" value="Unassembled WGS sequence"/>
</dbReference>
<protein>
    <recommendedName>
        <fullName evidence="3">SXP/RAL-2 family protein Ani s 5-like cation-binding domain-containing protein</fullName>
    </recommendedName>
</protein>
<dbReference type="EMBL" id="WIXE01004471">
    <property type="protein sequence ID" value="KAK5983020.1"/>
    <property type="molecule type" value="Genomic_DNA"/>
</dbReference>
<dbReference type="AlphaFoldDB" id="A0AAN8G3W6"/>
<accession>A0AAN8G3W6</accession>
<feature type="compositionally biased region" description="Low complexity" evidence="1">
    <location>
        <begin position="190"/>
        <end position="199"/>
    </location>
</feature>
<feature type="compositionally biased region" description="Pro residues" evidence="1">
    <location>
        <begin position="223"/>
        <end position="275"/>
    </location>
</feature>
<feature type="signal peptide" evidence="2">
    <location>
        <begin position="1"/>
        <end position="18"/>
    </location>
</feature>
<comment type="caution">
    <text evidence="4">The sequence shown here is derived from an EMBL/GenBank/DDBJ whole genome shotgun (WGS) entry which is preliminary data.</text>
</comment>
<organism evidence="4 5">
    <name type="scientific">Trichostrongylus colubriformis</name>
    <name type="common">Black scour worm</name>
    <dbReference type="NCBI Taxonomy" id="6319"/>
    <lineage>
        <taxon>Eukaryota</taxon>
        <taxon>Metazoa</taxon>
        <taxon>Ecdysozoa</taxon>
        <taxon>Nematoda</taxon>
        <taxon>Chromadorea</taxon>
        <taxon>Rhabditida</taxon>
        <taxon>Rhabditina</taxon>
        <taxon>Rhabditomorpha</taxon>
        <taxon>Strongyloidea</taxon>
        <taxon>Trichostrongylidae</taxon>
        <taxon>Trichostrongylus</taxon>
    </lineage>
</organism>